<accession>A0A5B8THD8</accession>
<gene>
    <name evidence="1" type="ORF">FGL77_04080</name>
</gene>
<keyword evidence="1" id="KW-0418">Kinase</keyword>
<dbReference type="RefSeq" id="WP_010014456.1">
    <property type="nucleotide sequence ID" value="NZ_CP042392.1"/>
</dbReference>
<evidence type="ECO:0000313" key="1">
    <source>
        <dbReference type="EMBL" id="QEA52566.1"/>
    </source>
</evidence>
<evidence type="ECO:0000313" key="2">
    <source>
        <dbReference type="Proteomes" id="UP000321772"/>
    </source>
</evidence>
<organism evidence="1 2">
    <name type="scientific">Loigolactobacillus coryniformis</name>
    <dbReference type="NCBI Taxonomy" id="1610"/>
    <lineage>
        <taxon>Bacteria</taxon>
        <taxon>Bacillati</taxon>
        <taxon>Bacillota</taxon>
        <taxon>Bacilli</taxon>
        <taxon>Lactobacillales</taxon>
        <taxon>Lactobacillaceae</taxon>
        <taxon>Loigolactobacillus</taxon>
    </lineage>
</organism>
<dbReference type="AlphaFoldDB" id="A0A5B8THD8"/>
<name>A0A5B8THD8_9LACO</name>
<dbReference type="Gene3D" id="3.40.50.300">
    <property type="entry name" value="P-loop containing nucleotide triphosphate hydrolases"/>
    <property type="match status" value="1"/>
</dbReference>
<sequence>MHPFTVNTENKAMVLDNISYLLNSFLKNTNFEYVLFVWVIHQPEIAQDILQRLETADFKLISITLTATPEKLRANIQQDVAAGKRELAAIEPSIARLPLYDQQATIKLDTTELTVPAAVTKMIQIINKASDLD</sequence>
<dbReference type="Proteomes" id="UP000321772">
    <property type="component" value="Chromosome"/>
</dbReference>
<dbReference type="EMBL" id="CP042392">
    <property type="protein sequence ID" value="QEA52566.1"/>
    <property type="molecule type" value="Genomic_DNA"/>
</dbReference>
<protein>
    <submittedName>
        <fullName evidence="1">Nucleotide kinase</fullName>
    </submittedName>
</protein>
<dbReference type="InterPro" id="IPR027417">
    <property type="entry name" value="P-loop_NTPase"/>
</dbReference>
<proteinExistence type="predicted"/>
<reference evidence="1 2" key="1">
    <citation type="submission" date="2019-06" db="EMBL/GenBank/DDBJ databases">
        <title>Genome analyses of bacteria isolated from kimchi.</title>
        <authorList>
            <person name="Lee S."/>
            <person name="Ahn S."/>
            <person name="Roh S."/>
        </authorList>
    </citation>
    <scope>NUCLEOTIDE SEQUENCE [LARGE SCALE GENOMIC DNA]</scope>
    <source>
        <strain evidence="1 2">CBA3616</strain>
    </source>
</reference>
<dbReference type="GO" id="GO:0016301">
    <property type="term" value="F:kinase activity"/>
    <property type="evidence" value="ECO:0007669"/>
    <property type="project" value="UniProtKB-KW"/>
</dbReference>
<keyword evidence="1" id="KW-0808">Transferase</keyword>